<dbReference type="AlphaFoldDB" id="A0A0K0DNI7"/>
<keyword evidence="1" id="KW-1185">Reference proteome</keyword>
<accession>A0A0K0DNI7</accession>
<protein>
    <submittedName>
        <fullName evidence="2">ShKT domain-containing protein</fullName>
    </submittedName>
</protein>
<dbReference type="WBParaSite" id="ACAC_0001332501-mRNA-1">
    <property type="protein sequence ID" value="ACAC_0001332501-mRNA-1"/>
    <property type="gene ID" value="ACAC_0001332501"/>
</dbReference>
<proteinExistence type="predicted"/>
<reference evidence="1" key="1">
    <citation type="submission" date="2012-09" db="EMBL/GenBank/DDBJ databases">
        <authorList>
            <person name="Martin A.A."/>
        </authorList>
    </citation>
    <scope>NUCLEOTIDE SEQUENCE</scope>
</reference>
<evidence type="ECO:0000313" key="2">
    <source>
        <dbReference type="WBParaSite" id="ACAC_0001332501-mRNA-1"/>
    </source>
</evidence>
<sequence>LNLRRCLGALMQLRNCPAVLPDPVQSGPMKSVRSVIDVPRIPDYDDTDGTLHRKLFLVSNVVIIFKKFSGDQFAVRPTPSTVQPEAVWSSWQGVCQHFVSAQPCNNGEMIGFESRECIARDPSLCEGPFFRYCTLPC</sequence>
<dbReference type="Proteomes" id="UP000035642">
    <property type="component" value="Unassembled WGS sequence"/>
</dbReference>
<organism evidence="1 2">
    <name type="scientific">Angiostrongylus cantonensis</name>
    <name type="common">Rat lungworm</name>
    <dbReference type="NCBI Taxonomy" id="6313"/>
    <lineage>
        <taxon>Eukaryota</taxon>
        <taxon>Metazoa</taxon>
        <taxon>Ecdysozoa</taxon>
        <taxon>Nematoda</taxon>
        <taxon>Chromadorea</taxon>
        <taxon>Rhabditida</taxon>
        <taxon>Rhabditina</taxon>
        <taxon>Rhabditomorpha</taxon>
        <taxon>Strongyloidea</taxon>
        <taxon>Metastrongylidae</taxon>
        <taxon>Angiostrongylus</taxon>
    </lineage>
</organism>
<name>A0A0K0DNI7_ANGCA</name>
<dbReference type="STRING" id="6313.A0A0K0DNI7"/>
<evidence type="ECO:0000313" key="1">
    <source>
        <dbReference type="Proteomes" id="UP000035642"/>
    </source>
</evidence>
<reference evidence="2" key="2">
    <citation type="submission" date="2017-02" db="UniProtKB">
        <authorList>
            <consortium name="WormBaseParasite"/>
        </authorList>
    </citation>
    <scope>IDENTIFICATION</scope>
</reference>